<dbReference type="AlphaFoldDB" id="A0A4Y4AXH3"/>
<dbReference type="Gene3D" id="1.10.1070.20">
    <property type="match status" value="1"/>
</dbReference>
<dbReference type="InterPro" id="IPR012893">
    <property type="entry name" value="HipA-like_C"/>
</dbReference>
<evidence type="ECO:0000259" key="5">
    <source>
        <dbReference type="Pfam" id="PF13657"/>
    </source>
</evidence>
<sequence length="407" mass="45941">MGKIQKIKAFLNLNDNKVEIGTMVESQGKIYFKYDPEFISSGLEISPFKMKLSNEILTPKETHLEGLFGVFSDSVPDGWGRLLLDRKLLSTAINLNEITPLDRLTYIDQNSPGAISYEPEYENNYTNFNAVDLDLISNEIETVLNGNSEDVIEELFHLGGSSGGARPKVLIGFNPNTQELLYGKSDLPEGFEHWIIKFPSINDLPDIALIEYTYNQMAQAAGIDVNEFRLFKSKKGQYFFGSKRFDRIQNKKLHLHSAAGLLHDNFRMSSLDYGHLMDCAFTLEKDVNAYKKILQLATFNVLAHNRDDHSKNFSFLMDKNGKWKLAPAYDLTFSNSSYGFHSTTIAGESKNPTLKHLTTLAKHFGIKNPSPIFEKTQEAISQFNSLAKNNGISNDSIKLINSNLRLE</sequence>
<dbReference type="GO" id="GO:0005829">
    <property type="term" value="C:cytosol"/>
    <property type="evidence" value="ECO:0007669"/>
    <property type="project" value="TreeGrafter"/>
</dbReference>
<dbReference type="Proteomes" id="UP000316775">
    <property type="component" value="Unassembled WGS sequence"/>
</dbReference>
<keyword evidence="2" id="KW-0808">Transferase</keyword>
<organism evidence="6 7">
    <name type="scientific">Flavobacterium flevense</name>
    <dbReference type="NCBI Taxonomy" id="983"/>
    <lineage>
        <taxon>Bacteria</taxon>
        <taxon>Pseudomonadati</taxon>
        <taxon>Bacteroidota</taxon>
        <taxon>Flavobacteriia</taxon>
        <taxon>Flavobacteriales</taxon>
        <taxon>Flavobacteriaceae</taxon>
        <taxon>Flavobacterium</taxon>
    </lineage>
</organism>
<dbReference type="InterPro" id="IPR017508">
    <property type="entry name" value="HipA_N1"/>
</dbReference>
<dbReference type="GO" id="GO:0004674">
    <property type="term" value="F:protein serine/threonine kinase activity"/>
    <property type="evidence" value="ECO:0007669"/>
    <property type="project" value="TreeGrafter"/>
</dbReference>
<reference evidence="6 7" key="1">
    <citation type="submission" date="2019-06" db="EMBL/GenBank/DDBJ databases">
        <title>Whole genome shotgun sequence of Flavobacterium flevense NBRC 14960.</title>
        <authorList>
            <person name="Hosoyama A."/>
            <person name="Uohara A."/>
            <person name="Ohji S."/>
            <person name="Ichikawa N."/>
        </authorList>
    </citation>
    <scope>NUCLEOTIDE SEQUENCE [LARGE SCALE GENOMIC DNA]</scope>
    <source>
        <strain evidence="6 7">NBRC 14960</strain>
    </source>
</reference>
<dbReference type="EMBL" id="BJNP01000011">
    <property type="protein sequence ID" value="GEC71760.1"/>
    <property type="molecule type" value="Genomic_DNA"/>
</dbReference>
<keyword evidence="7" id="KW-1185">Reference proteome</keyword>
<dbReference type="InterPro" id="IPR052028">
    <property type="entry name" value="HipA_Ser/Thr_kinase"/>
</dbReference>
<evidence type="ECO:0000313" key="7">
    <source>
        <dbReference type="Proteomes" id="UP000316775"/>
    </source>
</evidence>
<gene>
    <name evidence="6" type="ORF">FFL01_12990</name>
</gene>
<comment type="similarity">
    <text evidence="1">Belongs to the HipA Ser/Thr kinase family.</text>
</comment>
<dbReference type="PANTHER" id="PTHR37419:SF8">
    <property type="entry name" value="TOXIN YJJJ"/>
    <property type="match status" value="1"/>
</dbReference>
<evidence type="ECO:0000313" key="6">
    <source>
        <dbReference type="EMBL" id="GEC71760.1"/>
    </source>
</evidence>
<dbReference type="PANTHER" id="PTHR37419">
    <property type="entry name" value="SERINE/THREONINE-PROTEIN KINASE TOXIN HIPA"/>
    <property type="match status" value="1"/>
</dbReference>
<feature type="domain" description="HipA N-terminal subdomain 1" evidence="5">
    <location>
        <begin position="16"/>
        <end position="117"/>
    </location>
</feature>
<evidence type="ECO:0000259" key="4">
    <source>
        <dbReference type="Pfam" id="PF07804"/>
    </source>
</evidence>
<name>A0A4Y4AXH3_9FLAO</name>
<comment type="caution">
    <text evidence="6">The sequence shown here is derived from an EMBL/GenBank/DDBJ whole genome shotgun (WGS) entry which is preliminary data.</text>
</comment>
<evidence type="ECO:0000256" key="1">
    <source>
        <dbReference type="ARBA" id="ARBA00010164"/>
    </source>
</evidence>
<dbReference type="STRING" id="983.SAMN05443543_101618"/>
<proteinExistence type="inferred from homology"/>
<accession>A0A4Y4AXH3</accession>
<keyword evidence="3" id="KW-0418">Kinase</keyword>
<feature type="domain" description="HipA-like C-terminal" evidence="4">
    <location>
        <begin position="161"/>
        <end position="379"/>
    </location>
</feature>
<evidence type="ECO:0000256" key="2">
    <source>
        <dbReference type="ARBA" id="ARBA00022679"/>
    </source>
</evidence>
<protein>
    <submittedName>
        <fullName evidence="6">Toxin HipA</fullName>
    </submittedName>
</protein>
<evidence type="ECO:0000256" key="3">
    <source>
        <dbReference type="ARBA" id="ARBA00022777"/>
    </source>
</evidence>
<dbReference type="RefSeq" id="WP_073241701.1">
    <property type="nucleotide sequence ID" value="NZ_BJNP01000011.1"/>
</dbReference>
<dbReference type="Pfam" id="PF13657">
    <property type="entry name" value="Couple_hipA"/>
    <property type="match status" value="1"/>
</dbReference>
<dbReference type="OrthoDB" id="9805913at2"/>
<dbReference type="Pfam" id="PF07804">
    <property type="entry name" value="HipA_C"/>
    <property type="match status" value="1"/>
</dbReference>